<dbReference type="Gene3D" id="2.40.30.170">
    <property type="match status" value="1"/>
</dbReference>
<dbReference type="Pfam" id="PF25975">
    <property type="entry name" value="CzcB_C"/>
    <property type="match status" value="1"/>
</dbReference>
<name>A0AA49Q5F2_9BACT</name>
<dbReference type="Pfam" id="PF25973">
    <property type="entry name" value="BSH_CzcB"/>
    <property type="match status" value="1"/>
</dbReference>
<dbReference type="Proteomes" id="UP001229955">
    <property type="component" value="Chromosome"/>
</dbReference>
<evidence type="ECO:0000259" key="3">
    <source>
        <dbReference type="Pfam" id="PF25954"/>
    </source>
</evidence>
<dbReference type="EMBL" id="CP130613">
    <property type="protein sequence ID" value="WKW16014.1"/>
    <property type="molecule type" value="Genomic_DNA"/>
</dbReference>
<dbReference type="RefSeq" id="WP_367885970.1">
    <property type="nucleotide sequence ID" value="NZ_CP130612.1"/>
</dbReference>
<dbReference type="InterPro" id="IPR058649">
    <property type="entry name" value="CzcB_C"/>
</dbReference>
<feature type="domain" description="CzcB-like C-terminal circularly permuted SH3-like" evidence="5">
    <location>
        <begin position="318"/>
        <end position="377"/>
    </location>
</feature>
<feature type="domain" description="CzcB-like barrel-sandwich hybrid" evidence="4">
    <location>
        <begin position="79"/>
        <end position="229"/>
    </location>
</feature>
<dbReference type="EMBL" id="CP130612">
    <property type="protein sequence ID" value="WKW13108.1"/>
    <property type="molecule type" value="Genomic_DNA"/>
</dbReference>
<dbReference type="PANTHER" id="PTHR30097">
    <property type="entry name" value="CATION EFFLUX SYSTEM PROTEIN CUSB"/>
    <property type="match status" value="1"/>
</dbReference>
<evidence type="ECO:0000313" key="6">
    <source>
        <dbReference type="EMBL" id="WKW13108.1"/>
    </source>
</evidence>
<organism evidence="6">
    <name type="scientific">Pseudogemmatithrix spongiicola</name>
    <dbReference type="NCBI Taxonomy" id="3062599"/>
    <lineage>
        <taxon>Bacteria</taxon>
        <taxon>Pseudomonadati</taxon>
        <taxon>Gemmatimonadota</taxon>
        <taxon>Gemmatimonadia</taxon>
        <taxon>Gemmatimonadales</taxon>
        <taxon>Gemmatimonadaceae</taxon>
        <taxon>Pseudogemmatithrix</taxon>
    </lineage>
</organism>
<evidence type="ECO:0000259" key="5">
    <source>
        <dbReference type="Pfam" id="PF25975"/>
    </source>
</evidence>
<dbReference type="GO" id="GO:0022857">
    <property type="term" value="F:transmembrane transporter activity"/>
    <property type="evidence" value="ECO:0007669"/>
    <property type="project" value="InterPro"/>
</dbReference>
<dbReference type="Pfam" id="PF25954">
    <property type="entry name" value="Beta-barrel_RND_2"/>
    <property type="match status" value="1"/>
</dbReference>
<protein>
    <submittedName>
        <fullName evidence="6">Efflux RND transporter periplasmic adaptor subunit</fullName>
    </submittedName>
</protein>
<gene>
    <name evidence="6" type="ORF">Strain138_002423</name>
    <name evidence="7" type="ORF">Strain318_002422</name>
</gene>
<accession>A0AA49K1J9</accession>
<reference evidence="6" key="1">
    <citation type="submission" date="2023-07" db="EMBL/GenBank/DDBJ databases">
        <authorList>
            <person name="Haufschild T."/>
            <person name="Kallscheuer N."/>
            <person name="Hammer J."/>
            <person name="Kohn T."/>
            <person name="Kabuu M."/>
            <person name="Jogler M."/>
            <person name="Wohfarth N."/>
            <person name="Heuer A."/>
            <person name="Rohde M."/>
            <person name="van Teeseling M.C.F."/>
            <person name="Jogler C."/>
        </authorList>
    </citation>
    <scope>NUCLEOTIDE SEQUENCE</scope>
    <source>
        <strain evidence="6">Strain 138</strain>
        <strain evidence="7">Strain 318</strain>
    </source>
</reference>
<keyword evidence="2" id="KW-0813">Transport</keyword>
<dbReference type="InterPro" id="IPR006143">
    <property type="entry name" value="RND_pump_MFP"/>
</dbReference>
<evidence type="ECO:0000259" key="4">
    <source>
        <dbReference type="Pfam" id="PF25973"/>
    </source>
</evidence>
<evidence type="ECO:0000313" key="8">
    <source>
        <dbReference type="Proteomes" id="UP001229955"/>
    </source>
</evidence>
<evidence type="ECO:0000256" key="1">
    <source>
        <dbReference type="ARBA" id="ARBA00009477"/>
    </source>
</evidence>
<dbReference type="InterPro" id="IPR058792">
    <property type="entry name" value="Beta-barrel_RND_2"/>
</dbReference>
<evidence type="ECO:0000313" key="7">
    <source>
        <dbReference type="EMBL" id="WKW16014.1"/>
    </source>
</evidence>
<dbReference type="SUPFAM" id="SSF111369">
    <property type="entry name" value="HlyD-like secretion proteins"/>
    <property type="match status" value="1"/>
</dbReference>
<dbReference type="AlphaFoldDB" id="A0AA49Q5F2"/>
<dbReference type="KEGG" id="pspc:Strain318_002422"/>
<dbReference type="GO" id="GO:0016020">
    <property type="term" value="C:membrane"/>
    <property type="evidence" value="ECO:0007669"/>
    <property type="project" value="InterPro"/>
</dbReference>
<proteinExistence type="inferred from homology"/>
<keyword evidence="8" id="KW-1185">Reference proteome</keyword>
<feature type="domain" description="CusB-like beta-barrel" evidence="3">
    <location>
        <begin position="236"/>
        <end position="309"/>
    </location>
</feature>
<dbReference type="Gene3D" id="2.40.50.100">
    <property type="match status" value="1"/>
</dbReference>
<comment type="similarity">
    <text evidence="1">Belongs to the membrane fusion protein (MFP) (TC 8.A.1) family.</text>
</comment>
<sequence length="397" mass="41233">MRALFALALVSLAACGTDQPEAAAEAGAVADTALIDAAALRIGGFTLAAASNEAWREAWRLPAHVSYDPNDAQPLGSLVEGRVLEVRAYPGDRVREGDVLVVVHSHEMMDARQRLVAARAASTSADSNLAVAQQAVGRGERLLAAKAIATAEVERLRAARTAAVATRDAAHAELERAEGYVKHLIGDGPTGNADEHAALVRAPFDGVVTGRAALPGQVVLVGQELITVARGAGLGVVMRLPEEAIAGVRTGEAVRFRVPAYPGRTFDARITRIAPVVDSTSRAIEVWARAAADAQSLLRAEMTADAELLGADGAPTLSVPAEAVQLFEGDTVVVRGTRLGEGMLIEAVPVRVGRRTSQRAEILAGLAVGDSVVTRGAALAKAEILKRQGAGEGGHDH</sequence>
<dbReference type="InterPro" id="IPR058647">
    <property type="entry name" value="BSH_CzcB-like"/>
</dbReference>
<evidence type="ECO:0000256" key="2">
    <source>
        <dbReference type="ARBA" id="ARBA00022448"/>
    </source>
</evidence>
<dbReference type="InterPro" id="IPR051909">
    <property type="entry name" value="MFP_Cation_Efflux"/>
</dbReference>
<dbReference type="NCBIfam" id="TIGR01730">
    <property type="entry name" value="RND_mfp"/>
    <property type="match status" value="1"/>
</dbReference>
<dbReference type="Gene3D" id="2.40.420.20">
    <property type="match status" value="1"/>
</dbReference>
<dbReference type="PROSITE" id="PS51257">
    <property type="entry name" value="PROKAR_LIPOPROTEIN"/>
    <property type="match status" value="1"/>
</dbReference>
<accession>A0AA49Q5F2</accession>